<organism evidence="3 4">
    <name type="scientific">Microbaculum marinisediminis</name>
    <dbReference type="NCBI Taxonomy" id="2931392"/>
    <lineage>
        <taxon>Bacteria</taxon>
        <taxon>Pseudomonadati</taxon>
        <taxon>Pseudomonadota</taxon>
        <taxon>Alphaproteobacteria</taxon>
        <taxon>Hyphomicrobiales</taxon>
        <taxon>Tepidamorphaceae</taxon>
        <taxon>Microbaculum</taxon>
    </lineage>
</organism>
<feature type="domain" description="FAD dependent oxidoreductase" evidence="2">
    <location>
        <begin position="43"/>
        <end position="404"/>
    </location>
</feature>
<dbReference type="InterPro" id="IPR036188">
    <property type="entry name" value="FAD/NAD-bd_sf"/>
</dbReference>
<dbReference type="InterPro" id="IPR006076">
    <property type="entry name" value="FAD-dep_OxRdtase"/>
</dbReference>
<dbReference type="Proteomes" id="UP001320898">
    <property type="component" value="Unassembled WGS sequence"/>
</dbReference>
<dbReference type="AlphaFoldDB" id="A0AAW5R4E5"/>
<dbReference type="RefSeq" id="WP_261618395.1">
    <property type="nucleotide sequence ID" value="NZ_JALIDZ010000015.1"/>
</dbReference>
<proteinExistence type="predicted"/>
<dbReference type="GO" id="GO:0016491">
    <property type="term" value="F:oxidoreductase activity"/>
    <property type="evidence" value="ECO:0007669"/>
    <property type="project" value="UniProtKB-KW"/>
</dbReference>
<protein>
    <submittedName>
        <fullName evidence="3">FAD-binding oxidoreductase</fullName>
    </submittedName>
</protein>
<gene>
    <name evidence="3" type="ORF">MUB46_23370</name>
</gene>
<name>A0AAW5R4E5_9HYPH</name>
<dbReference type="Gene3D" id="3.30.9.10">
    <property type="entry name" value="D-Amino Acid Oxidase, subunit A, domain 2"/>
    <property type="match status" value="1"/>
</dbReference>
<sequence length="450" mass="48474">MAQHIYHPAAFDPSRPVGSYWDATAEPLTVDTPALSGDETCEVAVIGAGYTGLSAALHLARDHGVDVRVLEKAHPGWGASGRNGGFCCLGGTKVSHSTLVKRHGDAEARRFSAAQREAIALVRDLSESEGFDVEASGDGDIEVAHDKGAVRDLEATVAHIRDVHGVDCTLYRKAELRRAGMVMEGAEAALHLPLGFGLHPMKYARGLAAATVNRGAGVHGQSPVEAWQKTDGWHVLSTPGGRLRAKTVIVATNGYTAEDLHPGLTGRVLPALSNVITTRPLTEAEREAQGWTTHAMAYDSRNLLHYFRLLPDGRFLLGARGGVSAAPDGTERMQDDMRKRLARMFPAWADVEISHFWRGFVCMTADLVPHVARLPDDGSVIHALGYHGNGVAMGTWSGRAAARLAVRDKPDHEIVPAAAGQPLPRFPLPGLRPLYLRGAYVAYWLMDEVL</sequence>
<dbReference type="PANTHER" id="PTHR13847">
    <property type="entry name" value="SARCOSINE DEHYDROGENASE-RELATED"/>
    <property type="match status" value="1"/>
</dbReference>
<evidence type="ECO:0000313" key="4">
    <source>
        <dbReference type="Proteomes" id="UP001320898"/>
    </source>
</evidence>
<evidence type="ECO:0000313" key="3">
    <source>
        <dbReference type="EMBL" id="MCT8974808.1"/>
    </source>
</evidence>
<evidence type="ECO:0000256" key="1">
    <source>
        <dbReference type="ARBA" id="ARBA00023002"/>
    </source>
</evidence>
<accession>A0AAW5R4E5</accession>
<evidence type="ECO:0000259" key="2">
    <source>
        <dbReference type="Pfam" id="PF01266"/>
    </source>
</evidence>
<keyword evidence="4" id="KW-1185">Reference proteome</keyword>
<comment type="caution">
    <text evidence="3">The sequence shown here is derived from an EMBL/GenBank/DDBJ whole genome shotgun (WGS) entry which is preliminary data.</text>
</comment>
<dbReference type="PANTHER" id="PTHR13847:SF281">
    <property type="entry name" value="FAD DEPENDENT OXIDOREDUCTASE DOMAIN-CONTAINING PROTEIN"/>
    <property type="match status" value="1"/>
</dbReference>
<dbReference type="SUPFAM" id="SSF51905">
    <property type="entry name" value="FAD/NAD(P)-binding domain"/>
    <property type="match status" value="1"/>
</dbReference>
<reference evidence="3 4" key="1">
    <citation type="submission" date="2022-04" db="EMBL/GenBank/DDBJ databases">
        <authorList>
            <person name="Ye Y.-Q."/>
            <person name="Du Z.-J."/>
        </authorList>
    </citation>
    <scope>NUCLEOTIDE SEQUENCE [LARGE SCALE GENOMIC DNA]</scope>
    <source>
        <strain evidence="3 4">A6E488</strain>
    </source>
</reference>
<dbReference type="Pfam" id="PF01266">
    <property type="entry name" value="DAO"/>
    <property type="match status" value="1"/>
</dbReference>
<keyword evidence="1" id="KW-0560">Oxidoreductase</keyword>
<dbReference type="EMBL" id="JALIDZ010000015">
    <property type="protein sequence ID" value="MCT8974808.1"/>
    <property type="molecule type" value="Genomic_DNA"/>
</dbReference>
<dbReference type="Gene3D" id="3.50.50.60">
    <property type="entry name" value="FAD/NAD(P)-binding domain"/>
    <property type="match status" value="1"/>
</dbReference>
<dbReference type="GO" id="GO:0005737">
    <property type="term" value="C:cytoplasm"/>
    <property type="evidence" value="ECO:0007669"/>
    <property type="project" value="TreeGrafter"/>
</dbReference>